<keyword evidence="2" id="KW-0411">Iron-sulfur</keyword>
<dbReference type="CDD" id="cd06189">
    <property type="entry name" value="flavin_oxioreductase"/>
    <property type="match status" value="1"/>
</dbReference>
<dbReference type="RefSeq" id="WP_345928921.1">
    <property type="nucleotide sequence ID" value="NZ_JBDIVF010000008.1"/>
</dbReference>
<proteinExistence type="predicted"/>
<dbReference type="Gene3D" id="2.40.30.10">
    <property type="entry name" value="Translation factors"/>
    <property type="match status" value="1"/>
</dbReference>
<feature type="domain" description="2Fe-2S ferredoxin-type" evidence="4">
    <location>
        <begin position="3"/>
        <end position="93"/>
    </location>
</feature>
<dbReference type="PANTHER" id="PTHR47354">
    <property type="entry name" value="NADH OXIDOREDUCTASE HCR"/>
    <property type="match status" value="1"/>
</dbReference>
<dbReference type="InterPro" id="IPR036010">
    <property type="entry name" value="2Fe-2S_ferredoxin-like_sf"/>
</dbReference>
<reference evidence="6 7" key="1">
    <citation type="submission" date="2024-07" db="EMBL/GenBank/DDBJ databases">
        <title>Uliginosibacterium paludis KCTC:42655.</title>
        <authorList>
            <person name="Kim M.K."/>
        </authorList>
    </citation>
    <scope>NUCLEOTIDE SEQUENCE [LARGE SCALE GENOMIC DNA]</scope>
    <source>
        <strain evidence="6 7">KCTC 42655</strain>
    </source>
</reference>
<dbReference type="InterPro" id="IPR012675">
    <property type="entry name" value="Beta-grasp_dom_sf"/>
</dbReference>
<dbReference type="InterPro" id="IPR001041">
    <property type="entry name" value="2Fe-2S_ferredoxin-type"/>
</dbReference>
<dbReference type="PRINTS" id="PR00371">
    <property type="entry name" value="FPNCR"/>
</dbReference>
<keyword evidence="2" id="KW-0408">Iron</keyword>
<feature type="domain" description="FAD-binding FR-type" evidence="5">
    <location>
        <begin position="100"/>
        <end position="200"/>
    </location>
</feature>
<dbReference type="PRINTS" id="PR00410">
    <property type="entry name" value="PHEHYDRXLASE"/>
</dbReference>
<evidence type="ECO:0000256" key="3">
    <source>
        <dbReference type="ARBA" id="ARBA00034078"/>
    </source>
</evidence>
<keyword evidence="2" id="KW-0001">2Fe-2S</keyword>
<dbReference type="InterPro" id="IPR017938">
    <property type="entry name" value="Riboflavin_synthase-like_b-brl"/>
</dbReference>
<dbReference type="CDD" id="cd00207">
    <property type="entry name" value="fer2"/>
    <property type="match status" value="1"/>
</dbReference>
<dbReference type="InterPro" id="IPR050415">
    <property type="entry name" value="MRET"/>
</dbReference>
<accession>A0ABV2CRE0</accession>
<evidence type="ECO:0000259" key="4">
    <source>
        <dbReference type="PROSITE" id="PS51085"/>
    </source>
</evidence>
<keyword evidence="2" id="KW-0479">Metal-binding</keyword>
<dbReference type="PROSITE" id="PS51085">
    <property type="entry name" value="2FE2S_FER_2"/>
    <property type="match status" value="1"/>
</dbReference>
<comment type="cofactor">
    <cofactor evidence="1">
        <name>FAD</name>
        <dbReference type="ChEBI" id="CHEBI:57692"/>
    </cofactor>
</comment>
<dbReference type="PROSITE" id="PS00197">
    <property type="entry name" value="2FE2S_FER_1"/>
    <property type="match status" value="1"/>
</dbReference>
<dbReference type="Pfam" id="PF00175">
    <property type="entry name" value="NAD_binding_1"/>
    <property type="match status" value="1"/>
</dbReference>
<dbReference type="EMBL" id="JBEWLZ010000005">
    <property type="protein sequence ID" value="MET1490480.1"/>
    <property type="molecule type" value="Genomic_DNA"/>
</dbReference>
<protein>
    <submittedName>
        <fullName evidence="6">CDP-6-deoxy-delta-3,4-glucoseen reductase</fullName>
    </submittedName>
</protein>
<evidence type="ECO:0000313" key="6">
    <source>
        <dbReference type="EMBL" id="MET1490480.1"/>
    </source>
</evidence>
<dbReference type="PROSITE" id="PS51384">
    <property type="entry name" value="FAD_FR"/>
    <property type="match status" value="1"/>
</dbReference>
<dbReference type="InterPro" id="IPR039261">
    <property type="entry name" value="FNR_nucleotide-bd"/>
</dbReference>
<evidence type="ECO:0000313" key="7">
    <source>
        <dbReference type="Proteomes" id="UP001548590"/>
    </source>
</evidence>
<evidence type="ECO:0000256" key="2">
    <source>
        <dbReference type="ARBA" id="ARBA00022714"/>
    </source>
</evidence>
<dbReference type="InterPro" id="IPR008333">
    <property type="entry name" value="Cbr1-like_FAD-bd_dom"/>
</dbReference>
<dbReference type="PANTHER" id="PTHR47354:SF5">
    <property type="entry name" value="PROTEIN RFBI"/>
    <property type="match status" value="1"/>
</dbReference>
<gene>
    <name evidence="6" type="ORF">ABVT11_11650</name>
</gene>
<dbReference type="Proteomes" id="UP001548590">
    <property type="component" value="Unassembled WGS sequence"/>
</dbReference>
<evidence type="ECO:0000256" key="1">
    <source>
        <dbReference type="ARBA" id="ARBA00001974"/>
    </source>
</evidence>
<comment type="cofactor">
    <cofactor evidence="3">
        <name>[2Fe-2S] cluster</name>
        <dbReference type="ChEBI" id="CHEBI:190135"/>
    </cofactor>
</comment>
<dbReference type="Gene3D" id="3.40.50.80">
    <property type="entry name" value="Nucleotide-binding domain of ferredoxin-NADP reductase (FNR) module"/>
    <property type="match status" value="1"/>
</dbReference>
<dbReference type="SUPFAM" id="SSF63380">
    <property type="entry name" value="Riboflavin synthase domain-like"/>
    <property type="match status" value="1"/>
</dbReference>
<dbReference type="SUPFAM" id="SSF54292">
    <property type="entry name" value="2Fe-2S ferredoxin-like"/>
    <property type="match status" value="1"/>
</dbReference>
<sequence length="344" mass="37742">MTHRISLQPGGQSFPADADTTLLHAALDAGLMVPYGCRDGACGACKARVTQGSVDHGHAPFTTLPETEREAGMALMCCARAKTDLEMEVRDVRSIHDIPVRKLPCRVQSLDRLADDVMRLVLRLPPSENFSFLPGQYIDFLLPGGERRSFSVANTPNPDNQLELHVRLIPGGKFTPQVFTTMKPRDILRIEGPLGSFHLKDAPEPGVEHPLVLLAGGTGFAPLKAIIEDLIARGSQRDIALYWGARDRAGLYLHELASSWETALPGLRYIPVISDETAADWTGRRGLVHEAVMTDLPDLSHHQVYACGAPGMIEIAKKDFSERCQLPLTHFYADAFTFSADARN</sequence>
<organism evidence="6 7">
    <name type="scientific">Uliginosibacterium paludis</name>
    <dbReference type="NCBI Taxonomy" id="1615952"/>
    <lineage>
        <taxon>Bacteria</taxon>
        <taxon>Pseudomonadati</taxon>
        <taxon>Pseudomonadota</taxon>
        <taxon>Betaproteobacteria</taxon>
        <taxon>Rhodocyclales</taxon>
        <taxon>Zoogloeaceae</taxon>
        <taxon>Uliginosibacterium</taxon>
    </lineage>
</organism>
<dbReference type="Pfam" id="PF00970">
    <property type="entry name" value="FAD_binding_6"/>
    <property type="match status" value="1"/>
</dbReference>
<dbReference type="InterPro" id="IPR001709">
    <property type="entry name" value="Flavoprot_Pyr_Nucl_cyt_Rdtase"/>
</dbReference>
<name>A0ABV2CRE0_9RHOO</name>
<keyword evidence="7" id="KW-1185">Reference proteome</keyword>
<dbReference type="Pfam" id="PF00111">
    <property type="entry name" value="Fer2"/>
    <property type="match status" value="1"/>
</dbReference>
<comment type="caution">
    <text evidence="6">The sequence shown here is derived from an EMBL/GenBank/DDBJ whole genome shotgun (WGS) entry which is preliminary data.</text>
</comment>
<evidence type="ECO:0000259" key="5">
    <source>
        <dbReference type="PROSITE" id="PS51384"/>
    </source>
</evidence>
<dbReference type="InterPro" id="IPR017927">
    <property type="entry name" value="FAD-bd_FR_type"/>
</dbReference>
<dbReference type="InterPro" id="IPR001433">
    <property type="entry name" value="OxRdtase_FAD/NAD-bd"/>
</dbReference>
<dbReference type="Gene3D" id="3.10.20.30">
    <property type="match status" value="1"/>
</dbReference>
<dbReference type="SUPFAM" id="SSF52343">
    <property type="entry name" value="Ferredoxin reductase-like, C-terminal NADP-linked domain"/>
    <property type="match status" value="1"/>
</dbReference>
<dbReference type="InterPro" id="IPR006058">
    <property type="entry name" value="2Fe2S_fd_BS"/>
</dbReference>